<keyword evidence="2" id="KW-0597">Phosphoprotein</keyword>
<dbReference type="NCBIfam" id="TIGR01733">
    <property type="entry name" value="AA-adenyl-dom"/>
    <property type="match status" value="1"/>
</dbReference>
<dbReference type="InterPro" id="IPR020806">
    <property type="entry name" value="PKS_PP-bd"/>
</dbReference>
<dbReference type="SUPFAM" id="SSF47336">
    <property type="entry name" value="ACP-like"/>
    <property type="match status" value="1"/>
</dbReference>
<dbReference type="SUPFAM" id="SSF56801">
    <property type="entry name" value="Acetyl-CoA synthetase-like"/>
    <property type="match status" value="1"/>
</dbReference>
<dbReference type="EMBL" id="CP073721">
    <property type="protein sequence ID" value="UWZ39314.1"/>
    <property type="molecule type" value="Genomic_DNA"/>
</dbReference>
<dbReference type="CDD" id="cd05930">
    <property type="entry name" value="A_NRPS"/>
    <property type="match status" value="1"/>
</dbReference>
<feature type="region of interest" description="Disordered" evidence="3">
    <location>
        <begin position="602"/>
        <end position="647"/>
    </location>
</feature>
<protein>
    <submittedName>
        <fullName evidence="5">Non-ribosomal peptide synthetase</fullName>
    </submittedName>
</protein>
<gene>
    <name evidence="5" type="ORF">Drose_14370</name>
</gene>
<dbReference type="InterPro" id="IPR000873">
    <property type="entry name" value="AMP-dep_synth/lig_dom"/>
</dbReference>
<dbReference type="PANTHER" id="PTHR45527:SF1">
    <property type="entry name" value="FATTY ACID SYNTHASE"/>
    <property type="match status" value="1"/>
</dbReference>
<dbReference type="InterPro" id="IPR036736">
    <property type="entry name" value="ACP-like_sf"/>
</dbReference>
<feature type="compositionally biased region" description="Basic residues" evidence="3">
    <location>
        <begin position="618"/>
        <end position="627"/>
    </location>
</feature>
<keyword evidence="6" id="KW-1185">Reference proteome</keyword>
<dbReference type="Pfam" id="PF00501">
    <property type="entry name" value="AMP-binding"/>
    <property type="match status" value="1"/>
</dbReference>
<dbReference type="Pfam" id="PF00550">
    <property type="entry name" value="PP-binding"/>
    <property type="match status" value="1"/>
</dbReference>
<proteinExistence type="predicted"/>
<name>A0ABY5ZGB5_9ACTN</name>
<evidence type="ECO:0000256" key="1">
    <source>
        <dbReference type="ARBA" id="ARBA00022450"/>
    </source>
</evidence>
<sequence length="647" mass="67812">MPMLGSAERGVGDPLPEGSRAPVHEQVFAVARHSPAQVAVSGPGSALTYGELRQHAERLSARLCDAGCGPGARVGVVCEPSADMTVAVLGVLASGAAYVPIDITLPPARVRAVLADADVSAVVADTPGVPVVTGALDGSPGRALASPGEALTVFQVNATGRTPAGPAAYVIYTSGTTGEAKGVVVEHEQLTASTRARLSIYPGAATFLLVSPLAFDSSAAGIWGTLTSGGHLVIASADQVRDADRLVSLIAQHRVTRMLCIPSLYGRVLDAAERDGTVPLASLDVVIVAGETLPESLLRRHFAVHGDDVALVNEYGPTEATVFASYRWFSAPGPVTIGRPIPGARLYILDESRRPVAPGVEGELYIGGAGVARGYLGKPDATARAFVADPFDPDPAARMFRTGDVARWAPDGELEFLGRRDHQVKIRGHRVELGAVEEQLRLTANVKDAVALPDATGEQLIAFVTASGEISEAAVRDQLRAHLPAVMVPAVHVVPEFPLTPNGKVDRARLAEQVRAEAARAAVVSTAERPSPHTSKLAQVRAAWARVLNIEEVPVDVNFFDMGGHSLAMFRLQDALEEFTGSRPPVLALFRHTTVAEQVSYLESQGSGPAEPSQARTRAARTRRTRGGRSLTTPGAGDRAVPGDGAR</sequence>
<dbReference type="Gene3D" id="1.10.1200.10">
    <property type="entry name" value="ACP-like"/>
    <property type="match status" value="1"/>
</dbReference>
<dbReference type="InterPro" id="IPR009081">
    <property type="entry name" value="PP-bd_ACP"/>
</dbReference>
<accession>A0ABY5ZGB5</accession>
<evidence type="ECO:0000313" key="6">
    <source>
        <dbReference type="Proteomes" id="UP001058271"/>
    </source>
</evidence>
<dbReference type="InterPro" id="IPR042099">
    <property type="entry name" value="ANL_N_sf"/>
</dbReference>
<keyword evidence="1" id="KW-0596">Phosphopantetheine</keyword>
<dbReference type="PROSITE" id="PS00455">
    <property type="entry name" value="AMP_BINDING"/>
    <property type="match status" value="1"/>
</dbReference>
<evidence type="ECO:0000256" key="3">
    <source>
        <dbReference type="SAM" id="MobiDB-lite"/>
    </source>
</evidence>
<dbReference type="Gene3D" id="3.40.50.12780">
    <property type="entry name" value="N-terminal domain of ligase-like"/>
    <property type="match status" value="1"/>
</dbReference>
<feature type="domain" description="Carrier" evidence="4">
    <location>
        <begin position="531"/>
        <end position="606"/>
    </location>
</feature>
<dbReference type="Pfam" id="PF13193">
    <property type="entry name" value="AMP-binding_C"/>
    <property type="match status" value="1"/>
</dbReference>
<organism evidence="5 6">
    <name type="scientific">Dactylosporangium roseum</name>
    <dbReference type="NCBI Taxonomy" id="47989"/>
    <lineage>
        <taxon>Bacteria</taxon>
        <taxon>Bacillati</taxon>
        <taxon>Actinomycetota</taxon>
        <taxon>Actinomycetes</taxon>
        <taxon>Micromonosporales</taxon>
        <taxon>Micromonosporaceae</taxon>
        <taxon>Dactylosporangium</taxon>
    </lineage>
</organism>
<evidence type="ECO:0000256" key="2">
    <source>
        <dbReference type="ARBA" id="ARBA00022553"/>
    </source>
</evidence>
<evidence type="ECO:0000313" key="5">
    <source>
        <dbReference type="EMBL" id="UWZ39314.1"/>
    </source>
</evidence>
<dbReference type="InterPro" id="IPR025110">
    <property type="entry name" value="AMP-bd_C"/>
</dbReference>
<evidence type="ECO:0000259" key="4">
    <source>
        <dbReference type="PROSITE" id="PS50075"/>
    </source>
</evidence>
<dbReference type="Gene3D" id="3.30.300.30">
    <property type="match status" value="1"/>
</dbReference>
<dbReference type="InterPro" id="IPR010071">
    <property type="entry name" value="AA_adenyl_dom"/>
</dbReference>
<dbReference type="PANTHER" id="PTHR45527">
    <property type="entry name" value="NONRIBOSOMAL PEPTIDE SYNTHETASE"/>
    <property type="match status" value="1"/>
</dbReference>
<dbReference type="InterPro" id="IPR020845">
    <property type="entry name" value="AMP-binding_CS"/>
</dbReference>
<dbReference type="SMART" id="SM00823">
    <property type="entry name" value="PKS_PP"/>
    <property type="match status" value="1"/>
</dbReference>
<reference evidence="5" key="1">
    <citation type="submission" date="2021-04" db="EMBL/GenBank/DDBJ databases">
        <title>Biosynthetic gene clusters of Dactylosporangioum roseum.</title>
        <authorList>
            <person name="Hartkoorn R.C."/>
            <person name="Beaudoing E."/>
            <person name="Hot D."/>
            <person name="Moureu S."/>
        </authorList>
    </citation>
    <scope>NUCLEOTIDE SEQUENCE</scope>
    <source>
        <strain evidence="5">NRRL B-16295</strain>
    </source>
</reference>
<dbReference type="Proteomes" id="UP001058271">
    <property type="component" value="Chromosome"/>
</dbReference>
<dbReference type="InterPro" id="IPR045851">
    <property type="entry name" value="AMP-bd_C_sf"/>
</dbReference>
<dbReference type="PROSITE" id="PS50075">
    <property type="entry name" value="CARRIER"/>
    <property type="match status" value="1"/>
</dbReference>